<dbReference type="SUPFAM" id="SSF52540">
    <property type="entry name" value="P-loop containing nucleoside triphosphate hydrolases"/>
    <property type="match status" value="1"/>
</dbReference>
<evidence type="ECO:0000256" key="4">
    <source>
        <dbReference type="ARBA" id="ARBA00022741"/>
    </source>
</evidence>
<evidence type="ECO:0000256" key="1">
    <source>
        <dbReference type="ARBA" id="ARBA00008575"/>
    </source>
</evidence>
<dbReference type="AlphaFoldDB" id="A0A8H5B8U2"/>
<dbReference type="InterPro" id="IPR036640">
    <property type="entry name" value="ABC1_TM_sf"/>
</dbReference>
<dbReference type="GO" id="GO:0140359">
    <property type="term" value="F:ABC-type transporter activity"/>
    <property type="evidence" value="ECO:0007669"/>
    <property type="project" value="InterPro"/>
</dbReference>
<dbReference type="GO" id="GO:0005524">
    <property type="term" value="F:ATP binding"/>
    <property type="evidence" value="ECO:0007669"/>
    <property type="project" value="UniProtKB-KW"/>
</dbReference>
<dbReference type="PROSITE" id="PS50929">
    <property type="entry name" value="ABC_TM1F"/>
    <property type="match status" value="1"/>
</dbReference>
<evidence type="ECO:0000256" key="8">
    <source>
        <dbReference type="SAM" id="MobiDB-lite"/>
    </source>
</evidence>
<dbReference type="GO" id="GO:0042760">
    <property type="term" value="P:very long-chain fatty acid catabolic process"/>
    <property type="evidence" value="ECO:0007669"/>
    <property type="project" value="TreeGrafter"/>
</dbReference>
<dbReference type="SMART" id="SM00382">
    <property type="entry name" value="AAA"/>
    <property type="match status" value="1"/>
</dbReference>
<evidence type="ECO:0000259" key="10">
    <source>
        <dbReference type="PROSITE" id="PS50929"/>
    </source>
</evidence>
<dbReference type="PANTHER" id="PTHR11384:SF67">
    <property type="entry name" value="ATP-BINDING CASSETTE SUB-FAMILY D MEMBER 1"/>
    <property type="match status" value="1"/>
</dbReference>
<dbReference type="PROSITE" id="PS00211">
    <property type="entry name" value="ABC_TRANSPORTER_1"/>
    <property type="match status" value="1"/>
</dbReference>
<dbReference type="InterPro" id="IPR027417">
    <property type="entry name" value="P-loop_NTPase"/>
</dbReference>
<dbReference type="PANTHER" id="PTHR11384">
    <property type="entry name" value="ATP-BINDING CASSETTE, SUB-FAMILY D MEMBER"/>
    <property type="match status" value="1"/>
</dbReference>
<dbReference type="Pfam" id="PF06472">
    <property type="entry name" value="ABC_membrane_2"/>
    <property type="match status" value="1"/>
</dbReference>
<dbReference type="InterPro" id="IPR017871">
    <property type="entry name" value="ABC_transporter-like_CS"/>
</dbReference>
<dbReference type="Proteomes" id="UP000567179">
    <property type="component" value="Unassembled WGS sequence"/>
</dbReference>
<feature type="region of interest" description="Disordered" evidence="8">
    <location>
        <begin position="845"/>
        <end position="897"/>
    </location>
</feature>
<dbReference type="InterPro" id="IPR003593">
    <property type="entry name" value="AAA+_ATPase"/>
</dbReference>
<feature type="domain" description="ABC transporter" evidence="9">
    <location>
        <begin position="520"/>
        <end position="813"/>
    </location>
</feature>
<dbReference type="PROSITE" id="PS50893">
    <property type="entry name" value="ABC_TRANSPORTER_2"/>
    <property type="match status" value="1"/>
</dbReference>
<reference evidence="11 12" key="1">
    <citation type="journal article" date="2020" name="ISME J.">
        <title>Uncovering the hidden diversity of litter-decomposition mechanisms in mushroom-forming fungi.</title>
        <authorList>
            <person name="Floudas D."/>
            <person name="Bentzer J."/>
            <person name="Ahren D."/>
            <person name="Johansson T."/>
            <person name="Persson P."/>
            <person name="Tunlid A."/>
        </authorList>
    </citation>
    <scope>NUCLEOTIDE SEQUENCE [LARGE SCALE GENOMIC DNA]</scope>
    <source>
        <strain evidence="11 12">CBS 101986</strain>
    </source>
</reference>
<evidence type="ECO:0008006" key="13">
    <source>
        <dbReference type="Google" id="ProtNLM"/>
    </source>
</evidence>
<dbReference type="GO" id="GO:0005778">
    <property type="term" value="C:peroxisomal membrane"/>
    <property type="evidence" value="ECO:0007669"/>
    <property type="project" value="TreeGrafter"/>
</dbReference>
<dbReference type="GO" id="GO:0006635">
    <property type="term" value="P:fatty acid beta-oxidation"/>
    <property type="evidence" value="ECO:0007669"/>
    <property type="project" value="TreeGrafter"/>
</dbReference>
<feature type="compositionally biased region" description="Basic and acidic residues" evidence="8">
    <location>
        <begin position="862"/>
        <end position="874"/>
    </location>
</feature>
<organism evidence="11 12">
    <name type="scientific">Psilocybe cf. subviscida</name>
    <dbReference type="NCBI Taxonomy" id="2480587"/>
    <lineage>
        <taxon>Eukaryota</taxon>
        <taxon>Fungi</taxon>
        <taxon>Dikarya</taxon>
        <taxon>Basidiomycota</taxon>
        <taxon>Agaricomycotina</taxon>
        <taxon>Agaricomycetes</taxon>
        <taxon>Agaricomycetidae</taxon>
        <taxon>Agaricales</taxon>
        <taxon>Agaricineae</taxon>
        <taxon>Strophariaceae</taxon>
        <taxon>Psilocybe</taxon>
    </lineage>
</organism>
<accession>A0A8H5B8U2</accession>
<evidence type="ECO:0000256" key="5">
    <source>
        <dbReference type="ARBA" id="ARBA00022840"/>
    </source>
</evidence>
<name>A0A8H5B8U2_9AGAR</name>
<evidence type="ECO:0000256" key="7">
    <source>
        <dbReference type="ARBA" id="ARBA00023136"/>
    </source>
</evidence>
<dbReference type="OrthoDB" id="422637at2759"/>
<dbReference type="EMBL" id="JAACJJ010000030">
    <property type="protein sequence ID" value="KAF5318633.1"/>
    <property type="molecule type" value="Genomic_DNA"/>
</dbReference>
<dbReference type="GO" id="GO:0007031">
    <property type="term" value="P:peroxisome organization"/>
    <property type="evidence" value="ECO:0007669"/>
    <property type="project" value="TreeGrafter"/>
</dbReference>
<keyword evidence="6" id="KW-1133">Transmembrane helix</keyword>
<keyword evidence="5" id="KW-0067">ATP-binding</keyword>
<comment type="caution">
    <text evidence="11">The sequence shown here is derived from an EMBL/GenBank/DDBJ whole genome shotgun (WGS) entry which is preliminary data.</text>
</comment>
<dbReference type="Pfam" id="PF00005">
    <property type="entry name" value="ABC_tran"/>
    <property type="match status" value="1"/>
</dbReference>
<sequence length="897" mass="100822">MATFSKFLFSKPLPLPEKLRQRPIILAFFIFLLLRSRTVGLTQDVIKSIRERATFQRRRKLSEEELAKVMQQVYVDEEDGSQMLLVPYRERVIKVPIRPTPASQYAKDAPHFPLLPPKAVQKPNIDGAFLSQLRAILFRIAIPSWHAQEAGIVVLHSSFLILRTWLSILVARLDGRIVRDLVKADGKGFLKGLGLWFLLAIPSTFTNSMIRHLQSLLALRLRTRLTRYLHDLYLSNNPDLRYYRSSSYLEGVDQYLTSDVDAWANAMSGLYGNILKPSLDLLLFTSQLSRSLGVRGSILLFVNYYATVVILRAATPAFGRLAAVETRLEGEYRAAMGRVGREAEEIAFYDGGAREKQILSNAYTKLTKHINSIYKIRIAYEWTEDYVIKYLWSAAGYMLIAVPILYTRTKQALAGQVPTGRDRTDYAVAGRTETYISNRRLLLSLADAGGRLMYAYKDLLELAGLTTRLYTLCSTLLNMPPGYVPIDVEQGDPISLHNLDVRIPRLLKAKQAAALDAEKSSEQDLSASEKAKEDVEEPPLVKDLNLVIKPGEHIMITGSNGVGKTSVARVLAGLWDPASSGSREATVKMPADETEADALFRRSMGDRHSRPRPTLYVVPQRSYMVAGSLLEQIIYPCSYAAFVRMTSTAPPPPPMRPSLLHRSTSFLSLGNALAKVPPPDPSEAALAEIHEILEKVHLGYLVGREGGLHVRKEWRDVLSGGEKQRMAIARVLWWRPKFAVFDECTSAVSSDVEGRMYEAAKTLDITLITISLRPFLMKYHDQLLTLHGPSGSEPGKWSLTRIGTPEERMTLKREIKVLEEKLTEVDAWEKRVKELEVLLGVQEGINGEPIDRNPEQKAALLEQEKQDELQRRQEEETESSQSGSGDEESRDGSYSLQ</sequence>
<evidence type="ECO:0000256" key="2">
    <source>
        <dbReference type="ARBA" id="ARBA00022448"/>
    </source>
</evidence>
<feature type="domain" description="ABC transmembrane type-1" evidence="10">
    <location>
        <begin position="159"/>
        <end position="382"/>
    </location>
</feature>
<dbReference type="InterPro" id="IPR011527">
    <property type="entry name" value="ABC1_TM_dom"/>
</dbReference>
<dbReference type="Gene3D" id="3.40.50.300">
    <property type="entry name" value="P-loop containing nucleotide triphosphate hydrolases"/>
    <property type="match status" value="1"/>
</dbReference>
<dbReference type="GO" id="GO:0015910">
    <property type="term" value="P:long-chain fatty acid import into peroxisome"/>
    <property type="evidence" value="ECO:0007669"/>
    <property type="project" value="TreeGrafter"/>
</dbReference>
<proteinExistence type="inferred from homology"/>
<keyword evidence="3" id="KW-0812">Transmembrane</keyword>
<evidence type="ECO:0000256" key="3">
    <source>
        <dbReference type="ARBA" id="ARBA00022692"/>
    </source>
</evidence>
<keyword evidence="4" id="KW-0547">Nucleotide-binding</keyword>
<dbReference type="GO" id="GO:0005324">
    <property type="term" value="F:long-chain fatty acid transmembrane transporter activity"/>
    <property type="evidence" value="ECO:0007669"/>
    <property type="project" value="TreeGrafter"/>
</dbReference>
<protein>
    <recommendedName>
        <fullName evidence="13">ABC transporter domain-containing protein</fullName>
    </recommendedName>
</protein>
<dbReference type="GO" id="GO:0016887">
    <property type="term" value="F:ATP hydrolysis activity"/>
    <property type="evidence" value="ECO:0007669"/>
    <property type="project" value="InterPro"/>
</dbReference>
<dbReference type="InterPro" id="IPR050835">
    <property type="entry name" value="ABC_transporter_sub-D"/>
</dbReference>
<evidence type="ECO:0000256" key="6">
    <source>
        <dbReference type="ARBA" id="ARBA00022989"/>
    </source>
</evidence>
<keyword evidence="12" id="KW-1185">Reference proteome</keyword>
<dbReference type="InterPro" id="IPR003439">
    <property type="entry name" value="ABC_transporter-like_ATP-bd"/>
</dbReference>
<dbReference type="SUPFAM" id="SSF90123">
    <property type="entry name" value="ABC transporter transmembrane region"/>
    <property type="match status" value="1"/>
</dbReference>
<evidence type="ECO:0000313" key="11">
    <source>
        <dbReference type="EMBL" id="KAF5318633.1"/>
    </source>
</evidence>
<keyword evidence="2" id="KW-0813">Transport</keyword>
<comment type="similarity">
    <text evidence="1">Belongs to the ABC transporter superfamily. ABCD family. Peroxisomal fatty acyl CoA transporter (TC 3.A.1.203) subfamily.</text>
</comment>
<evidence type="ECO:0000259" key="9">
    <source>
        <dbReference type="PROSITE" id="PS50893"/>
    </source>
</evidence>
<evidence type="ECO:0000313" key="12">
    <source>
        <dbReference type="Proteomes" id="UP000567179"/>
    </source>
</evidence>
<keyword evidence="7" id="KW-0472">Membrane</keyword>
<gene>
    <name evidence="11" type="ORF">D9619_010958</name>
</gene>